<evidence type="ECO:0000313" key="8">
    <source>
        <dbReference type="EMBL" id="KIW06858.1"/>
    </source>
</evidence>
<feature type="compositionally biased region" description="Basic and acidic residues" evidence="6">
    <location>
        <begin position="624"/>
        <end position="634"/>
    </location>
</feature>
<name>A0A0D2AIX0_9PEZI</name>
<feature type="domain" description="GATOR1 complex protein NPRL3 C-terminal HTH" evidence="7">
    <location>
        <begin position="809"/>
        <end position="850"/>
    </location>
</feature>
<dbReference type="GO" id="GO:0038202">
    <property type="term" value="P:TORC1 signaling"/>
    <property type="evidence" value="ECO:0007669"/>
    <property type="project" value="TreeGrafter"/>
</dbReference>
<proteinExistence type="inferred from homology"/>
<dbReference type="GO" id="GO:1990130">
    <property type="term" value="C:GATOR1 complex"/>
    <property type="evidence" value="ECO:0007669"/>
    <property type="project" value="TreeGrafter"/>
</dbReference>
<evidence type="ECO:0000256" key="3">
    <source>
        <dbReference type="ARBA" id="ARBA00025376"/>
    </source>
</evidence>
<dbReference type="GO" id="GO:0051321">
    <property type="term" value="P:meiotic cell cycle"/>
    <property type="evidence" value="ECO:0007669"/>
    <property type="project" value="UniProtKB-UniRule"/>
</dbReference>
<accession>A0A0D2AIX0</accession>
<evidence type="ECO:0000256" key="4">
    <source>
        <dbReference type="ARBA" id="ARBA00030028"/>
    </source>
</evidence>
<keyword evidence="5" id="KW-0469">Meiosis</keyword>
<dbReference type="HOGENOM" id="CLU_014314_1_0_1"/>
<feature type="compositionally biased region" description="Basic and acidic residues" evidence="6">
    <location>
        <begin position="109"/>
        <end position="118"/>
    </location>
</feature>
<feature type="region of interest" description="Disordered" evidence="6">
    <location>
        <begin position="202"/>
        <end position="237"/>
    </location>
</feature>
<feature type="compositionally biased region" description="Polar residues" evidence="6">
    <location>
        <begin position="680"/>
        <end position="696"/>
    </location>
</feature>
<feature type="compositionally biased region" description="Basic and acidic residues" evidence="6">
    <location>
        <begin position="219"/>
        <end position="230"/>
    </location>
</feature>
<evidence type="ECO:0000256" key="6">
    <source>
        <dbReference type="SAM" id="MobiDB-lite"/>
    </source>
</evidence>
<gene>
    <name evidence="8" type="ORF">PV09_02534</name>
</gene>
<dbReference type="PANTHER" id="PTHR13153">
    <property type="entry name" value="CGTHBA PROTEIN -14 GENE PROTEIN"/>
    <property type="match status" value="1"/>
</dbReference>
<evidence type="ECO:0000256" key="1">
    <source>
        <dbReference type="ARBA" id="ARBA00010546"/>
    </source>
</evidence>
<protein>
    <recommendedName>
        <fullName evidence="2 5">Nitrogen permease regulator 3</fullName>
    </recommendedName>
    <alternativeName>
        <fullName evidence="4 5">Required for meiotic nuclear division protein 11</fullName>
    </alternativeName>
</protein>
<dbReference type="GO" id="GO:0034198">
    <property type="term" value="P:cellular response to amino acid starvation"/>
    <property type="evidence" value="ECO:0007669"/>
    <property type="project" value="TreeGrafter"/>
</dbReference>
<evidence type="ECO:0000256" key="5">
    <source>
        <dbReference type="RuleBase" id="RU368069"/>
    </source>
</evidence>
<comment type="similarity">
    <text evidence="1 5">Belongs to the NPR3 family.</text>
</comment>
<evidence type="ECO:0000313" key="9">
    <source>
        <dbReference type="Proteomes" id="UP000053259"/>
    </source>
</evidence>
<dbReference type="GO" id="GO:0005774">
    <property type="term" value="C:vacuolar membrane"/>
    <property type="evidence" value="ECO:0007669"/>
    <property type="project" value="UniProtKB-SubCell"/>
</dbReference>
<dbReference type="EMBL" id="KN847534">
    <property type="protein sequence ID" value="KIW06858.1"/>
    <property type="molecule type" value="Genomic_DNA"/>
</dbReference>
<feature type="region of interest" description="Disordered" evidence="6">
    <location>
        <begin position="620"/>
        <end position="775"/>
    </location>
</feature>
<dbReference type="RefSeq" id="XP_016216727.1">
    <property type="nucleotide sequence ID" value="XM_016355591.1"/>
</dbReference>
<organism evidence="8 9">
    <name type="scientific">Verruconis gallopava</name>
    <dbReference type="NCBI Taxonomy" id="253628"/>
    <lineage>
        <taxon>Eukaryota</taxon>
        <taxon>Fungi</taxon>
        <taxon>Dikarya</taxon>
        <taxon>Ascomycota</taxon>
        <taxon>Pezizomycotina</taxon>
        <taxon>Dothideomycetes</taxon>
        <taxon>Pleosporomycetidae</taxon>
        <taxon>Venturiales</taxon>
        <taxon>Sympoventuriaceae</taxon>
        <taxon>Verruconis</taxon>
    </lineage>
</organism>
<comment type="subcellular location">
    <subcellularLocation>
        <location evidence="5">Vacuole membrane</location>
        <topology evidence="5">Peripheral membrane protein</topology>
    </subcellularLocation>
</comment>
<comment type="function">
    <text evidence="3 5">Mediates inactivation of the TORC1 complex in response to amino acid starvation. Required for meiotic nuclear division.</text>
</comment>
<dbReference type="AlphaFoldDB" id="A0A0D2AIX0"/>
<dbReference type="GO" id="GO:0010508">
    <property type="term" value="P:positive regulation of autophagy"/>
    <property type="evidence" value="ECO:0007669"/>
    <property type="project" value="TreeGrafter"/>
</dbReference>
<dbReference type="InterPro" id="IPR005365">
    <property type="entry name" value="Npr3"/>
</dbReference>
<feature type="compositionally biased region" description="Basic and acidic residues" evidence="6">
    <location>
        <begin position="126"/>
        <end position="140"/>
    </location>
</feature>
<reference evidence="8 9" key="1">
    <citation type="submission" date="2015-01" db="EMBL/GenBank/DDBJ databases">
        <title>The Genome Sequence of Ochroconis gallopava CBS43764.</title>
        <authorList>
            <consortium name="The Broad Institute Genomics Platform"/>
            <person name="Cuomo C."/>
            <person name="de Hoog S."/>
            <person name="Gorbushina A."/>
            <person name="Stielow B."/>
            <person name="Teixiera M."/>
            <person name="Abouelleil A."/>
            <person name="Chapman S.B."/>
            <person name="Priest M."/>
            <person name="Young S.K."/>
            <person name="Wortman J."/>
            <person name="Nusbaum C."/>
            <person name="Birren B."/>
        </authorList>
    </citation>
    <scope>NUCLEOTIDE SEQUENCE [LARGE SCALE GENOMIC DNA]</scope>
    <source>
        <strain evidence="8 9">CBS 43764</strain>
    </source>
</reference>
<dbReference type="FunCoup" id="A0A0D2AIX0">
    <property type="interactions" value="92"/>
</dbReference>
<sequence length="862" mass="95619">MRHNSTSIPPNPSLVAILLVTRSRTGPRLVFHYPAIPTANTYSTKRDPSWYGTPGTATEDSAASSDDWDSSSSESTAAGDSGDDDDTSSRAGSGTGSRGSKVRSGKTKSTRDGLSGHEVDEETIESNERGDGDGNAKDDLKKKEQYEIEWERLLGFSADGLSHLLSPSKAFNKRKFEVGIEQYVFLGAPMFQRDDGYWKKRKRHRKKESVDVTNSPRSTEVDKSDHKDMPGDVSNFEPKLSTSTDADLFRVPGFDAAYGHGLVSGAASEFESDTRSTSTAADEREMIMFNIVFVMNPLPQEHHLRIDEMYDFVVKRFAKVLKVEQAQSNYVAAESRVINAMKEKGRENKAPIATLWPNIIATSSLARSISIIFDTISANKIAHIELNGFDMSFQIPQAISTPFAPTATEPQMPGLWLTTATLMDDEDLESSLSPHAALLLLEDEDTLLKEVMSDGKELGGPLSFFIRNLTPTKSLLKLSQRHSMPLKDVQFLARHLIYWRRARAIPPLHYRDTYVVSPNADMRALAAAVPAFAARFPTLPPLIKILQLLSGPPKQYRMLMPSPDHRTAYMEILAWLMRGGWVTQLRTFAWIRVSREVKAAVAAKQNREFRNSIVTNPVIESLSDEGRDHTHARENSQTSSMYYPQIQRSPEGRSAAEAGNSHTSPLLSPFRYPAGPPSDAGSTSSSRTAMQSNVSALSPIPRPESRTFHRPSPLHINQSASPSSAEDTPTSPVTAHRATSSRGDGENMHTLESAITKSEDPKDYEPSLVHSPQRATNEESAWIEYIGAQVAELFKNDSATVNGASQEPGPEPKDLWPQLLKYFDGRYALEEISAREGFKKKKVREFLGRLVREGILITVRHW</sequence>
<dbReference type="InParanoid" id="A0A0D2AIX0"/>
<evidence type="ECO:0000256" key="2">
    <source>
        <dbReference type="ARBA" id="ARBA00017880"/>
    </source>
</evidence>
<dbReference type="GO" id="GO:1904262">
    <property type="term" value="P:negative regulation of TORC1 signaling"/>
    <property type="evidence" value="ECO:0007669"/>
    <property type="project" value="TreeGrafter"/>
</dbReference>
<feature type="compositionally biased region" description="Polar residues" evidence="6">
    <location>
        <begin position="635"/>
        <end position="648"/>
    </location>
</feature>
<dbReference type="Pfam" id="PF24064">
    <property type="entry name" value="HTH_NPRL3"/>
    <property type="match status" value="1"/>
</dbReference>
<dbReference type="GeneID" id="27310507"/>
<dbReference type="VEuPathDB" id="FungiDB:PV09_02534"/>
<dbReference type="OrthoDB" id="434783at2759"/>
<feature type="compositionally biased region" description="Low complexity" evidence="6">
    <location>
        <begin position="55"/>
        <end position="80"/>
    </location>
</feature>
<keyword evidence="5" id="KW-0732">Signal</keyword>
<feature type="compositionally biased region" description="Polar residues" evidence="6">
    <location>
        <begin position="715"/>
        <end position="742"/>
    </location>
</feature>
<dbReference type="PANTHER" id="PTHR13153:SF5">
    <property type="entry name" value="GATOR COMPLEX PROTEIN NPRL3"/>
    <property type="match status" value="1"/>
</dbReference>
<keyword evidence="9" id="KW-1185">Reference proteome</keyword>
<feature type="region of interest" description="Disordered" evidence="6">
    <location>
        <begin position="39"/>
        <end position="140"/>
    </location>
</feature>
<evidence type="ECO:0000259" key="7">
    <source>
        <dbReference type="Pfam" id="PF24064"/>
    </source>
</evidence>
<dbReference type="STRING" id="253628.A0A0D2AIX0"/>
<dbReference type="InterPro" id="IPR056603">
    <property type="entry name" value="HTH_NPRL3"/>
</dbReference>
<dbReference type="Pfam" id="PF03666">
    <property type="entry name" value="NPR3"/>
    <property type="match status" value="1"/>
</dbReference>
<dbReference type="Proteomes" id="UP000053259">
    <property type="component" value="Unassembled WGS sequence"/>
</dbReference>